<dbReference type="PROSITE" id="PS00690">
    <property type="entry name" value="DEAH_ATP_HELICASE"/>
    <property type="match status" value="1"/>
</dbReference>
<dbReference type="EC" id="3.6.4.13" evidence="2"/>
<dbReference type="InterPro" id="IPR014001">
    <property type="entry name" value="Helicase_ATP-bd"/>
</dbReference>
<keyword evidence="6" id="KW-0347">Helicase</keyword>
<dbReference type="InterPro" id="IPR003029">
    <property type="entry name" value="S1_domain"/>
</dbReference>
<dbReference type="Gene3D" id="2.40.50.140">
    <property type="entry name" value="Nucleic acid-binding proteins"/>
    <property type="match status" value="1"/>
</dbReference>
<dbReference type="Gene3D" id="3.40.50.300">
    <property type="entry name" value="P-loop containing nucleotide triphosphate hydrolases"/>
    <property type="match status" value="2"/>
</dbReference>
<dbReference type="CDD" id="cd17971">
    <property type="entry name" value="DEXHc_DHX8"/>
    <property type="match status" value="1"/>
</dbReference>
<name>A0A835JMD4_9ROSI</name>
<dbReference type="GO" id="GO:0000390">
    <property type="term" value="P:spliceosomal complex disassembly"/>
    <property type="evidence" value="ECO:0007669"/>
    <property type="project" value="TreeGrafter"/>
</dbReference>
<dbReference type="FunFam" id="1.20.120.1080:FF:000001">
    <property type="entry name" value="Pre-mRNA-splicing factor ATP-dependent RNA helicase"/>
    <property type="match status" value="1"/>
</dbReference>
<keyword evidence="9" id="KW-0539">Nucleus</keyword>
<evidence type="ECO:0000259" key="13">
    <source>
        <dbReference type="PROSITE" id="PS51192"/>
    </source>
</evidence>
<dbReference type="CDD" id="cd05684">
    <property type="entry name" value="S1_DHX8_helicase"/>
    <property type="match status" value="1"/>
</dbReference>
<evidence type="ECO:0000313" key="15">
    <source>
        <dbReference type="EMBL" id="KAF9671193.1"/>
    </source>
</evidence>
<dbReference type="InterPro" id="IPR012340">
    <property type="entry name" value="NA-bd_OB-fold"/>
</dbReference>
<dbReference type="EMBL" id="JADGMS010000012">
    <property type="protein sequence ID" value="KAF9671193.1"/>
    <property type="molecule type" value="Genomic_DNA"/>
</dbReference>
<feature type="compositionally biased region" description="Basic and acidic residues" evidence="11">
    <location>
        <begin position="129"/>
        <end position="243"/>
    </location>
</feature>
<keyword evidence="7" id="KW-0067">ATP-binding</keyword>
<evidence type="ECO:0000256" key="9">
    <source>
        <dbReference type="ARBA" id="ARBA00023242"/>
    </source>
</evidence>
<reference evidence="15 16" key="1">
    <citation type="submission" date="2020-10" db="EMBL/GenBank/DDBJ databases">
        <title>Plant Genome Project.</title>
        <authorList>
            <person name="Zhang R.-G."/>
        </authorList>
    </citation>
    <scope>NUCLEOTIDE SEQUENCE [LARGE SCALE GENOMIC DNA]</scope>
    <source>
        <strain evidence="15">FAFU-HL-1</strain>
        <tissue evidence="15">Leaf</tissue>
    </source>
</reference>
<evidence type="ECO:0000259" key="12">
    <source>
        <dbReference type="PROSITE" id="PS50126"/>
    </source>
</evidence>
<dbReference type="Pfam" id="PF00271">
    <property type="entry name" value="Helicase_C"/>
    <property type="match status" value="1"/>
</dbReference>
<evidence type="ECO:0000256" key="3">
    <source>
        <dbReference type="ARBA" id="ARBA00022664"/>
    </source>
</evidence>
<dbReference type="GO" id="GO:0003723">
    <property type="term" value="F:RNA binding"/>
    <property type="evidence" value="ECO:0007669"/>
    <property type="project" value="TreeGrafter"/>
</dbReference>
<dbReference type="FunFam" id="3.40.50.300:FF:000191">
    <property type="entry name" value="Pre-mRNA-splicing factor ATP-dependent RNA helicase"/>
    <property type="match status" value="1"/>
</dbReference>
<dbReference type="Proteomes" id="UP000657918">
    <property type="component" value="Unassembled WGS sequence"/>
</dbReference>
<evidence type="ECO:0000313" key="16">
    <source>
        <dbReference type="Proteomes" id="UP000657918"/>
    </source>
</evidence>
<protein>
    <recommendedName>
        <fullName evidence="2">RNA helicase</fullName>
        <ecNumber evidence="2">3.6.4.13</ecNumber>
    </recommendedName>
</protein>
<dbReference type="InterPro" id="IPR027417">
    <property type="entry name" value="P-loop_NTPase"/>
</dbReference>
<comment type="caution">
    <text evidence="15">The sequence shown here is derived from an EMBL/GenBank/DDBJ whole genome shotgun (WGS) entry which is preliminary data.</text>
</comment>
<dbReference type="PANTHER" id="PTHR18934">
    <property type="entry name" value="ATP-DEPENDENT RNA HELICASE"/>
    <property type="match status" value="1"/>
</dbReference>
<dbReference type="InterPro" id="IPR048333">
    <property type="entry name" value="HA2_WH"/>
</dbReference>
<keyword evidence="5" id="KW-0378">Hydrolase</keyword>
<dbReference type="GO" id="GO:0003724">
    <property type="term" value="F:RNA helicase activity"/>
    <property type="evidence" value="ECO:0007669"/>
    <property type="project" value="UniProtKB-EC"/>
</dbReference>
<evidence type="ECO:0000256" key="6">
    <source>
        <dbReference type="ARBA" id="ARBA00022806"/>
    </source>
</evidence>
<dbReference type="SMART" id="SM00487">
    <property type="entry name" value="DEXDc"/>
    <property type="match status" value="1"/>
</dbReference>
<dbReference type="InterPro" id="IPR001650">
    <property type="entry name" value="Helicase_C-like"/>
</dbReference>
<feature type="domain" description="Helicase ATP-binding" evidence="13">
    <location>
        <begin position="580"/>
        <end position="743"/>
    </location>
</feature>
<feature type="compositionally biased region" description="Basic and acidic residues" evidence="11">
    <location>
        <begin position="88"/>
        <end position="104"/>
    </location>
</feature>
<dbReference type="Pfam" id="PF21010">
    <property type="entry name" value="HA2_C"/>
    <property type="match status" value="1"/>
</dbReference>
<dbReference type="Pfam" id="PF00575">
    <property type="entry name" value="S1"/>
    <property type="match status" value="1"/>
</dbReference>
<dbReference type="PANTHER" id="PTHR18934:SF85">
    <property type="entry name" value="ATP-DEPENDENT RNA HELICASE DHX8"/>
    <property type="match status" value="1"/>
</dbReference>
<dbReference type="FunFam" id="2.40.50.140:FF:000061">
    <property type="entry name" value="ATP-dependent RNA helicase DHX8"/>
    <property type="match status" value="1"/>
</dbReference>
<accession>A0A835JMD4</accession>
<dbReference type="PROSITE" id="PS51194">
    <property type="entry name" value="HELICASE_CTER"/>
    <property type="match status" value="1"/>
</dbReference>
<evidence type="ECO:0000256" key="7">
    <source>
        <dbReference type="ARBA" id="ARBA00022840"/>
    </source>
</evidence>
<dbReference type="Pfam" id="PF00270">
    <property type="entry name" value="DEAD"/>
    <property type="match status" value="1"/>
</dbReference>
<evidence type="ECO:0000259" key="14">
    <source>
        <dbReference type="PROSITE" id="PS51194"/>
    </source>
</evidence>
<feature type="region of interest" description="Disordered" evidence="11">
    <location>
        <begin position="129"/>
        <end position="260"/>
    </location>
</feature>
<evidence type="ECO:0000256" key="4">
    <source>
        <dbReference type="ARBA" id="ARBA00022741"/>
    </source>
</evidence>
<keyword evidence="16" id="KW-1185">Reference proteome</keyword>
<evidence type="ECO:0000256" key="8">
    <source>
        <dbReference type="ARBA" id="ARBA00023187"/>
    </source>
</evidence>
<dbReference type="SUPFAM" id="SSF50249">
    <property type="entry name" value="Nucleic acid-binding proteins"/>
    <property type="match status" value="1"/>
</dbReference>
<dbReference type="FunFam" id="1.10.10.2130:FF:000001">
    <property type="entry name" value="Pre-mRNA-splicing factor ATP-dependent RNA helicase"/>
    <property type="match status" value="1"/>
</dbReference>
<proteinExistence type="predicted"/>
<feature type="domain" description="S1 motif" evidence="12">
    <location>
        <begin position="270"/>
        <end position="339"/>
    </location>
</feature>
<dbReference type="CDD" id="cd21691">
    <property type="entry name" value="GH2-like_DHX8"/>
    <property type="match status" value="1"/>
</dbReference>
<dbReference type="GO" id="GO:0071013">
    <property type="term" value="C:catalytic step 2 spliceosome"/>
    <property type="evidence" value="ECO:0007669"/>
    <property type="project" value="TreeGrafter"/>
</dbReference>
<keyword evidence="8" id="KW-0508">mRNA splicing</keyword>
<dbReference type="AlphaFoldDB" id="A0A835JMD4"/>
<evidence type="ECO:0000256" key="11">
    <source>
        <dbReference type="SAM" id="MobiDB-lite"/>
    </source>
</evidence>
<dbReference type="InterPro" id="IPR049621">
    <property type="entry name" value="S1_DHX8_helicase"/>
</dbReference>
<dbReference type="Pfam" id="PF04408">
    <property type="entry name" value="WHD_HA2"/>
    <property type="match status" value="1"/>
</dbReference>
<dbReference type="CDD" id="cd18791">
    <property type="entry name" value="SF2_C_RHA"/>
    <property type="match status" value="1"/>
</dbReference>
<comment type="subcellular location">
    <subcellularLocation>
        <location evidence="1">Nucleus</location>
    </subcellularLocation>
</comment>
<sequence length="1223" mass="139681">MVAATENDAGLKKLEYLSLVSKVCSELETHLGFGDKILAEFITELGRNCETVDEFDATLKENGAEMPDYFVRTLLTIIHAILPPKMEEAKKDMESDGSGKDSKFKALSIQDSRDRVKEIDKELEIEAKEKSRRENEERHRERDTEDRHGGTDRRDRDRDRYRDRDRERDRYDRNDRRRDRERRRDGYDREDGEGERERRNVRHGNDREDGEGERERRNVRHGNDREDAEGERERRNVRHGNDREDGEGERERRNVRHGYGGGNSNELELYGVYKGRVSRVMDTGCFVQLSDFRGKEGLVHVSQIATRRLGNAKDAVKRDQEVYVKVISISGNKLSLSMRDVDQDSGKDLLPLKKRDEGDGFRSNALGSSKEGPVTRTGLSGIRIVEEEDTGPSRRPLKRMSSPEKWEAKQLIASGVLSAQEHPMYDDEVDGFLYQEEGVEEELEIEMNEDEPAFLQGQTRYSVDVSPVKIFKNPEGSLSRAAALQSALIKERREVREQQQRTMLDSIPKDLNRPWEDPMPETGERHLAQELRGVGLSAYDMPEWKKDAFGKALTFGQRSKLSIQEQRQSLPIYKLKKELIQAVHDNQVLVVIGETGSGKTTQVTQYLAEAGYTTRGKIGCTQPRRVAAMSVAKRVAEEFGCRLGEEVGYAIRFEDCTGPDTVIKYMTDGMLLREILIDENLSPYSVVMLDEAHERTINTDVLFGLLKKLVKRRPDLRLIVTSATLDAEKFSGYFFNCNIFTIPGRTFPVEIMYTKQPESDYLDASLITVLQIHLTEPEGDILLFLTGQEEIDFACQSLYERMKGLGKNVPELIILPVYSALPSEMQSRIFEPVPPGKRKVVVATNIAEASLTIDGIFYVIDPGFAKQNVYNPKQGLDSLVITPISQASAKQRAGRAGRTGPGKCYRLYTESAYRNEMSPTSVPEIQRVNLGITTLTMKAMGINDLLSFDFMDPPSPQALISALEQLYSLGALDEEGLLTKLGRKMAEFPLEPPLSKMLLASVDLGCTDEILTIISMITTGNIFYRPREKQAQADQKRAKFFQPEGDHLTLLAVYEAWKAKNFSGPWCFENFVQSRSLRRAQDVRKQLLGIMDKYKLDVVSAGKNFTKIRKAITAGFFFHVARKDPQEGYRTLVENQPVYIHPSSALFQRQPDWVIYHELVMTTKEYMREGTVVDPKWLVELAPRFFKVADPTKMSKRKRQERVEPLYDRYHEPNSWRLSKRRA</sequence>
<comment type="catalytic activity">
    <reaction evidence="10">
        <text>ATP + H2O = ADP + phosphate + H(+)</text>
        <dbReference type="Rhea" id="RHEA:13065"/>
        <dbReference type="ChEBI" id="CHEBI:15377"/>
        <dbReference type="ChEBI" id="CHEBI:15378"/>
        <dbReference type="ChEBI" id="CHEBI:30616"/>
        <dbReference type="ChEBI" id="CHEBI:43474"/>
        <dbReference type="ChEBI" id="CHEBI:456216"/>
        <dbReference type="EC" id="3.6.4.13"/>
    </reaction>
</comment>
<dbReference type="SMART" id="SM00490">
    <property type="entry name" value="HELICc"/>
    <property type="match status" value="1"/>
</dbReference>
<keyword evidence="3" id="KW-0507">mRNA processing</keyword>
<keyword evidence="4" id="KW-0547">Nucleotide-binding</keyword>
<dbReference type="PROSITE" id="PS51192">
    <property type="entry name" value="HELICASE_ATP_BIND_1"/>
    <property type="match status" value="1"/>
</dbReference>
<evidence type="ECO:0000256" key="10">
    <source>
        <dbReference type="ARBA" id="ARBA00047984"/>
    </source>
</evidence>
<dbReference type="InterPro" id="IPR002464">
    <property type="entry name" value="DNA/RNA_helicase_DEAH_CS"/>
</dbReference>
<dbReference type="SMART" id="SM00847">
    <property type="entry name" value="HA2"/>
    <property type="match status" value="1"/>
</dbReference>
<dbReference type="InterPro" id="IPR049588">
    <property type="entry name" value="DHX8_GH2-like"/>
</dbReference>
<organism evidence="15 16">
    <name type="scientific">Salix dunnii</name>
    <dbReference type="NCBI Taxonomy" id="1413687"/>
    <lineage>
        <taxon>Eukaryota</taxon>
        <taxon>Viridiplantae</taxon>
        <taxon>Streptophyta</taxon>
        <taxon>Embryophyta</taxon>
        <taxon>Tracheophyta</taxon>
        <taxon>Spermatophyta</taxon>
        <taxon>Magnoliopsida</taxon>
        <taxon>eudicotyledons</taxon>
        <taxon>Gunneridae</taxon>
        <taxon>Pentapetalae</taxon>
        <taxon>rosids</taxon>
        <taxon>fabids</taxon>
        <taxon>Malpighiales</taxon>
        <taxon>Salicaceae</taxon>
        <taxon>Saliceae</taxon>
        <taxon>Salix</taxon>
    </lineage>
</organism>
<feature type="region of interest" description="Disordered" evidence="11">
    <location>
        <begin position="345"/>
        <end position="376"/>
    </location>
</feature>
<dbReference type="InterPro" id="IPR011545">
    <property type="entry name" value="DEAD/DEAH_box_helicase_dom"/>
</dbReference>
<dbReference type="Pfam" id="PF07717">
    <property type="entry name" value="OB_NTP_bind"/>
    <property type="match status" value="1"/>
</dbReference>
<dbReference type="FunFam" id="3.40.50.300:FF:000101">
    <property type="entry name" value="Pre-mRNA-splicing factor ATP-dependent RNA helicase"/>
    <property type="match status" value="1"/>
</dbReference>
<dbReference type="Gene3D" id="1.20.120.1080">
    <property type="match status" value="1"/>
</dbReference>
<feature type="compositionally biased region" description="Basic and acidic residues" evidence="11">
    <location>
        <begin position="345"/>
        <end position="360"/>
    </location>
</feature>
<feature type="domain" description="Helicase C-terminal" evidence="14">
    <location>
        <begin position="768"/>
        <end position="941"/>
    </location>
</feature>
<evidence type="ECO:0000256" key="1">
    <source>
        <dbReference type="ARBA" id="ARBA00004123"/>
    </source>
</evidence>
<dbReference type="SMART" id="SM00316">
    <property type="entry name" value="S1"/>
    <property type="match status" value="1"/>
</dbReference>
<evidence type="ECO:0000256" key="2">
    <source>
        <dbReference type="ARBA" id="ARBA00012552"/>
    </source>
</evidence>
<dbReference type="GO" id="GO:0016787">
    <property type="term" value="F:hydrolase activity"/>
    <property type="evidence" value="ECO:0007669"/>
    <property type="project" value="UniProtKB-KW"/>
</dbReference>
<dbReference type="SUPFAM" id="SSF52540">
    <property type="entry name" value="P-loop containing nucleoside triphosphate hydrolases"/>
    <property type="match status" value="1"/>
</dbReference>
<dbReference type="InterPro" id="IPR011709">
    <property type="entry name" value="DEAD-box_helicase_OB_fold"/>
</dbReference>
<dbReference type="InterPro" id="IPR044762">
    <property type="entry name" value="DHX8/Prp22_DEXHc"/>
</dbReference>
<feature type="region of interest" description="Disordered" evidence="11">
    <location>
        <begin position="88"/>
        <end position="109"/>
    </location>
</feature>
<dbReference type="GO" id="GO:0005524">
    <property type="term" value="F:ATP binding"/>
    <property type="evidence" value="ECO:0007669"/>
    <property type="project" value="UniProtKB-KW"/>
</dbReference>
<dbReference type="InterPro" id="IPR007502">
    <property type="entry name" value="Helicase-assoc_dom"/>
</dbReference>
<dbReference type="PROSITE" id="PS50126">
    <property type="entry name" value="S1"/>
    <property type="match status" value="1"/>
</dbReference>
<dbReference type="OrthoDB" id="10253254at2759"/>
<evidence type="ECO:0000256" key="5">
    <source>
        <dbReference type="ARBA" id="ARBA00022801"/>
    </source>
</evidence>
<gene>
    <name evidence="15" type="ORF">SADUNF_Sadunf12G0022000</name>
</gene>